<accession>A0A2T8I7R7</accession>
<name>A0A2T8I7R7_9POAL</name>
<evidence type="ECO:0000313" key="2">
    <source>
        <dbReference type="EMBL" id="PVH33698.1"/>
    </source>
</evidence>
<feature type="compositionally biased region" description="Gly residues" evidence="1">
    <location>
        <begin position="48"/>
        <end position="58"/>
    </location>
</feature>
<protein>
    <submittedName>
        <fullName evidence="2">Uncharacterized protein</fullName>
    </submittedName>
</protein>
<dbReference type="Proteomes" id="UP000243499">
    <property type="component" value="Chromosome 8"/>
</dbReference>
<organism evidence="2">
    <name type="scientific">Panicum hallii</name>
    <dbReference type="NCBI Taxonomy" id="206008"/>
    <lineage>
        <taxon>Eukaryota</taxon>
        <taxon>Viridiplantae</taxon>
        <taxon>Streptophyta</taxon>
        <taxon>Embryophyta</taxon>
        <taxon>Tracheophyta</taxon>
        <taxon>Spermatophyta</taxon>
        <taxon>Magnoliopsida</taxon>
        <taxon>Liliopsida</taxon>
        <taxon>Poales</taxon>
        <taxon>Poaceae</taxon>
        <taxon>PACMAD clade</taxon>
        <taxon>Panicoideae</taxon>
        <taxon>Panicodae</taxon>
        <taxon>Paniceae</taxon>
        <taxon>Panicinae</taxon>
        <taxon>Panicum</taxon>
        <taxon>Panicum sect. Panicum</taxon>
    </lineage>
</organism>
<dbReference type="EMBL" id="CM008053">
    <property type="protein sequence ID" value="PVH33698.1"/>
    <property type="molecule type" value="Genomic_DNA"/>
</dbReference>
<reference evidence="2" key="1">
    <citation type="submission" date="2018-04" db="EMBL/GenBank/DDBJ databases">
        <title>WGS assembly of Panicum hallii.</title>
        <authorList>
            <person name="Lovell J."/>
            <person name="Jenkins J."/>
            <person name="Lowry D."/>
            <person name="Mamidi S."/>
            <person name="Sreedasyam A."/>
            <person name="Weng X."/>
            <person name="Barry K."/>
            <person name="Bonette J."/>
            <person name="Campitelli B."/>
            <person name="Daum C."/>
            <person name="Gordon S."/>
            <person name="Gould B."/>
            <person name="Lipzen A."/>
            <person name="Macqueen A."/>
            <person name="Palacio-Mejia J."/>
            <person name="Plott C."/>
            <person name="Shakirov E."/>
            <person name="Shu S."/>
            <person name="Yoshinaga Y."/>
            <person name="Zane M."/>
            <person name="Rokhsar D."/>
            <person name="Grimwood J."/>
            <person name="Schmutz J."/>
            <person name="Juenger T."/>
        </authorList>
    </citation>
    <scope>NUCLEOTIDE SEQUENCE [LARGE SCALE GENOMIC DNA]</scope>
    <source>
        <strain evidence="2">FIL2</strain>
    </source>
</reference>
<proteinExistence type="predicted"/>
<sequence length="84" mass="8843">MRSVGARESGRAAGLGEEEWETARRGAVYKEAGRGRVVRSTSRRGAEGARGGRGGRSGAAGPPGAKTGVQPCPSSGRHRRRRER</sequence>
<evidence type="ECO:0000256" key="1">
    <source>
        <dbReference type="SAM" id="MobiDB-lite"/>
    </source>
</evidence>
<gene>
    <name evidence="2" type="ORF">PAHAL_8G048400</name>
</gene>
<feature type="region of interest" description="Disordered" evidence="1">
    <location>
        <begin position="1"/>
        <end position="84"/>
    </location>
</feature>
<dbReference type="AlphaFoldDB" id="A0A2T8I7R7"/>
<dbReference type="Gramene" id="PVH33698">
    <property type="protein sequence ID" value="PVH33698"/>
    <property type="gene ID" value="PAHAL_8G048400"/>
</dbReference>